<keyword evidence="2" id="KW-1185">Reference proteome</keyword>
<name>A0ACC0HBG1_9ERIC</name>
<accession>A0ACC0HBG1</accession>
<reference evidence="1 2" key="1">
    <citation type="journal article" date="2022" name="Plant J.">
        <title>Chromosome-level genome of Camellia lanceoleosa provides a valuable resource for understanding genome evolution and self-incompatibility.</title>
        <authorList>
            <person name="Gong W."/>
            <person name="Xiao S."/>
            <person name="Wang L."/>
            <person name="Liao Z."/>
            <person name="Chang Y."/>
            <person name="Mo W."/>
            <person name="Hu G."/>
            <person name="Li W."/>
            <person name="Zhao G."/>
            <person name="Zhu H."/>
            <person name="Hu X."/>
            <person name="Ji K."/>
            <person name="Xiang X."/>
            <person name="Song Q."/>
            <person name="Yuan D."/>
            <person name="Jin S."/>
            <person name="Zhang L."/>
        </authorList>
    </citation>
    <scope>NUCLEOTIDE SEQUENCE [LARGE SCALE GENOMIC DNA]</scope>
    <source>
        <strain evidence="1">SQ_2022a</strain>
    </source>
</reference>
<gene>
    <name evidence="1" type="ORF">LOK49_LG06G01534</name>
</gene>
<sequence>MRHGTSNLFEKVRRRLGWITKGRFLLSYGTRACWEVVKWCALGGIKALTGLTDCPELVQQLNGSYEITWDIMYLIKDIKAMSCCFDYLRVVKVPRSFVAAAHMEAKGAAG</sequence>
<evidence type="ECO:0000313" key="2">
    <source>
        <dbReference type="Proteomes" id="UP001060215"/>
    </source>
</evidence>
<protein>
    <submittedName>
        <fullName evidence="1">Uncharacterized protein</fullName>
    </submittedName>
</protein>
<organism evidence="1 2">
    <name type="scientific">Camellia lanceoleosa</name>
    <dbReference type="NCBI Taxonomy" id="1840588"/>
    <lineage>
        <taxon>Eukaryota</taxon>
        <taxon>Viridiplantae</taxon>
        <taxon>Streptophyta</taxon>
        <taxon>Embryophyta</taxon>
        <taxon>Tracheophyta</taxon>
        <taxon>Spermatophyta</taxon>
        <taxon>Magnoliopsida</taxon>
        <taxon>eudicotyledons</taxon>
        <taxon>Gunneridae</taxon>
        <taxon>Pentapetalae</taxon>
        <taxon>asterids</taxon>
        <taxon>Ericales</taxon>
        <taxon>Theaceae</taxon>
        <taxon>Camellia</taxon>
    </lineage>
</organism>
<dbReference type="EMBL" id="CM045762">
    <property type="protein sequence ID" value="KAI8010213.1"/>
    <property type="molecule type" value="Genomic_DNA"/>
</dbReference>
<proteinExistence type="predicted"/>
<dbReference type="Proteomes" id="UP001060215">
    <property type="component" value="Chromosome 5"/>
</dbReference>
<evidence type="ECO:0000313" key="1">
    <source>
        <dbReference type="EMBL" id="KAI8010213.1"/>
    </source>
</evidence>
<comment type="caution">
    <text evidence="1">The sequence shown here is derived from an EMBL/GenBank/DDBJ whole genome shotgun (WGS) entry which is preliminary data.</text>
</comment>